<evidence type="ECO:0000256" key="8">
    <source>
        <dbReference type="ARBA" id="ARBA00093232"/>
    </source>
</evidence>
<evidence type="ECO:0000313" key="13">
    <source>
        <dbReference type="Proteomes" id="UP000887116"/>
    </source>
</evidence>
<dbReference type="InterPro" id="IPR015341">
    <property type="entry name" value="Glyco_hydro_38_cen"/>
</dbReference>
<evidence type="ECO:0000256" key="5">
    <source>
        <dbReference type="ARBA" id="ARBA00022833"/>
    </source>
</evidence>
<dbReference type="InterPro" id="IPR028995">
    <property type="entry name" value="Glyco_hydro_57/38_cen_sf"/>
</dbReference>
<keyword evidence="10" id="KW-0812">Transmembrane</keyword>
<keyword evidence="10" id="KW-0472">Membrane</keyword>
<dbReference type="SUPFAM" id="SSF74650">
    <property type="entry name" value="Galactose mutarotase-like"/>
    <property type="match status" value="1"/>
</dbReference>
<dbReference type="InterPro" id="IPR013780">
    <property type="entry name" value="Glyco_hydro_b"/>
</dbReference>
<keyword evidence="5 9" id="KW-0862">Zinc</keyword>
<protein>
    <recommendedName>
        <fullName evidence="9">Alpha-mannosidase</fullName>
        <ecNumber evidence="9">3.2.1.-</ecNumber>
    </recommendedName>
</protein>
<dbReference type="InterPro" id="IPR037094">
    <property type="entry name" value="Glyco_hydro_38_cen_sf"/>
</dbReference>
<dbReference type="EMBL" id="BMAO01020555">
    <property type="protein sequence ID" value="GFQ68294.1"/>
    <property type="molecule type" value="Genomic_DNA"/>
</dbReference>
<dbReference type="Gene3D" id="1.20.1270.50">
    <property type="entry name" value="Glycoside hydrolase family 38, central domain"/>
    <property type="match status" value="1"/>
</dbReference>
<proteinExistence type="inferred from homology"/>
<evidence type="ECO:0000259" key="11">
    <source>
        <dbReference type="SMART" id="SM00872"/>
    </source>
</evidence>
<dbReference type="FunFam" id="3.20.110.10:FF:000010">
    <property type="entry name" value="Alpha-mannosidase"/>
    <property type="match status" value="1"/>
</dbReference>
<evidence type="ECO:0000313" key="12">
    <source>
        <dbReference type="EMBL" id="GFQ68294.1"/>
    </source>
</evidence>
<keyword evidence="13" id="KW-1185">Reference proteome</keyword>
<dbReference type="InterPro" id="IPR050843">
    <property type="entry name" value="Glycosyl_Hydrlase_38"/>
</dbReference>
<keyword evidence="10" id="KW-1133">Transmembrane helix</keyword>
<evidence type="ECO:0000256" key="2">
    <source>
        <dbReference type="ARBA" id="ARBA00011748"/>
    </source>
</evidence>
<dbReference type="Gene3D" id="2.60.40.1180">
    <property type="entry name" value="Golgi alpha-mannosidase II"/>
    <property type="match status" value="1"/>
</dbReference>
<dbReference type="GO" id="GO:0046872">
    <property type="term" value="F:metal ion binding"/>
    <property type="evidence" value="ECO:0007669"/>
    <property type="project" value="UniProtKB-KW"/>
</dbReference>
<comment type="cofactor">
    <cofactor evidence="9">
        <name>Zn(2+)</name>
        <dbReference type="ChEBI" id="CHEBI:29105"/>
    </cofactor>
    <text evidence="9">Binds 1 zinc ion per subunit.</text>
</comment>
<dbReference type="SUPFAM" id="SSF88713">
    <property type="entry name" value="Glycoside hydrolase/deacetylase"/>
    <property type="match status" value="1"/>
</dbReference>
<dbReference type="Pfam" id="PF01074">
    <property type="entry name" value="Glyco_hydro_38N"/>
    <property type="match status" value="1"/>
</dbReference>
<dbReference type="PANTHER" id="PTHR11607">
    <property type="entry name" value="ALPHA-MANNOSIDASE"/>
    <property type="match status" value="1"/>
</dbReference>
<dbReference type="Gene3D" id="3.20.110.10">
    <property type="entry name" value="Glycoside hydrolase 38, N terminal domain"/>
    <property type="match status" value="1"/>
</dbReference>
<dbReference type="PANTHER" id="PTHR11607:SF70">
    <property type="entry name" value="ALPHA-MANNOSIDASE"/>
    <property type="match status" value="1"/>
</dbReference>
<gene>
    <name evidence="12" type="primary">Man2a1</name>
    <name evidence="12" type="ORF">TNCT_76451</name>
</gene>
<dbReference type="InterPro" id="IPR011330">
    <property type="entry name" value="Glyco_hydro/deAcase_b/a-brl"/>
</dbReference>
<feature type="domain" description="Glycoside hydrolase family 38 central" evidence="11">
    <location>
        <begin position="451"/>
        <end position="535"/>
    </location>
</feature>
<evidence type="ECO:0000256" key="10">
    <source>
        <dbReference type="SAM" id="Phobius"/>
    </source>
</evidence>
<evidence type="ECO:0000256" key="4">
    <source>
        <dbReference type="ARBA" id="ARBA00022801"/>
    </source>
</evidence>
<comment type="similarity">
    <text evidence="1 9">Belongs to the glycosyl hydrolase 38 family.</text>
</comment>
<comment type="function">
    <text evidence="7">Catalyzes the first committed step in the biosynthesis of complex N-glycans. It controls conversion of high mannose to complex N-glycans; the final hydrolytic step in the N-glycan maturation pathway.</text>
</comment>
<organism evidence="12 13">
    <name type="scientific">Trichonephila clavata</name>
    <name type="common">Joro spider</name>
    <name type="synonym">Nephila clavata</name>
    <dbReference type="NCBI Taxonomy" id="2740835"/>
    <lineage>
        <taxon>Eukaryota</taxon>
        <taxon>Metazoa</taxon>
        <taxon>Ecdysozoa</taxon>
        <taxon>Arthropoda</taxon>
        <taxon>Chelicerata</taxon>
        <taxon>Arachnida</taxon>
        <taxon>Araneae</taxon>
        <taxon>Araneomorphae</taxon>
        <taxon>Entelegynae</taxon>
        <taxon>Araneoidea</taxon>
        <taxon>Nephilidae</taxon>
        <taxon>Trichonephila</taxon>
    </lineage>
</organism>
<dbReference type="InterPro" id="IPR027291">
    <property type="entry name" value="Glyco_hydro_38_N_sf"/>
</dbReference>
<dbReference type="SUPFAM" id="SSF88688">
    <property type="entry name" value="Families 57/38 glycoside transferase middle domain"/>
    <property type="match status" value="1"/>
</dbReference>
<dbReference type="OrthoDB" id="10261055at2759"/>
<comment type="subunit">
    <text evidence="2">Homodimer; disulfide-linked.</text>
</comment>
<evidence type="ECO:0000256" key="3">
    <source>
        <dbReference type="ARBA" id="ARBA00022723"/>
    </source>
</evidence>
<accession>A0A8X6F382</accession>
<dbReference type="InterPro" id="IPR011013">
    <property type="entry name" value="Gal_mutarotase_sf_dom"/>
</dbReference>
<keyword evidence="4 9" id="KW-0378">Hydrolase</keyword>
<dbReference type="GO" id="GO:0030246">
    <property type="term" value="F:carbohydrate binding"/>
    <property type="evidence" value="ECO:0007669"/>
    <property type="project" value="InterPro"/>
</dbReference>
<dbReference type="InterPro" id="IPR000602">
    <property type="entry name" value="Glyco_hydro_38_N"/>
</dbReference>
<evidence type="ECO:0000256" key="6">
    <source>
        <dbReference type="ARBA" id="ARBA00023295"/>
    </source>
</evidence>
<dbReference type="EC" id="3.2.1.-" evidence="9"/>
<reference evidence="12" key="1">
    <citation type="submission" date="2020-07" db="EMBL/GenBank/DDBJ databases">
        <title>Multicomponent nature underlies the extraordinary mechanical properties of spider dragline silk.</title>
        <authorList>
            <person name="Kono N."/>
            <person name="Nakamura H."/>
            <person name="Mori M."/>
            <person name="Yoshida Y."/>
            <person name="Ohtoshi R."/>
            <person name="Malay A.D."/>
            <person name="Moran D.A.P."/>
            <person name="Tomita M."/>
            <person name="Numata K."/>
            <person name="Arakawa K."/>
        </authorList>
    </citation>
    <scope>NUCLEOTIDE SEQUENCE</scope>
</reference>
<name>A0A8X6F382_TRICU</name>
<feature type="transmembrane region" description="Helical" evidence="10">
    <location>
        <begin position="12"/>
        <end position="30"/>
    </location>
</feature>
<dbReference type="AlphaFoldDB" id="A0A8X6F382"/>
<dbReference type="Pfam" id="PF09261">
    <property type="entry name" value="Alpha-mann_mid"/>
    <property type="match status" value="1"/>
</dbReference>
<comment type="caution">
    <text evidence="12">The sequence shown here is derived from an EMBL/GenBank/DDBJ whole genome shotgun (WGS) entry which is preliminary data.</text>
</comment>
<dbReference type="GO" id="GO:0004572">
    <property type="term" value="F:mannosyl-oligosaccharide 1,3-1,6-alpha-mannosidase activity"/>
    <property type="evidence" value="ECO:0007669"/>
    <property type="project" value="UniProtKB-EC"/>
</dbReference>
<evidence type="ECO:0000256" key="1">
    <source>
        <dbReference type="ARBA" id="ARBA00009792"/>
    </source>
</evidence>
<dbReference type="Pfam" id="PF07748">
    <property type="entry name" value="Glyco_hydro_38C"/>
    <property type="match status" value="1"/>
</dbReference>
<evidence type="ECO:0000256" key="9">
    <source>
        <dbReference type="RuleBase" id="RU361199"/>
    </source>
</evidence>
<dbReference type="GO" id="GO:0000139">
    <property type="term" value="C:Golgi membrane"/>
    <property type="evidence" value="ECO:0007669"/>
    <property type="project" value="TreeGrafter"/>
</dbReference>
<dbReference type="Gene3D" id="2.70.98.30">
    <property type="entry name" value="Golgi alpha-mannosidase II, domain 4"/>
    <property type="match status" value="1"/>
</dbReference>
<evidence type="ECO:0000256" key="7">
    <source>
        <dbReference type="ARBA" id="ARBA00059516"/>
    </source>
</evidence>
<dbReference type="GO" id="GO:0006491">
    <property type="term" value="P:N-glycan processing"/>
    <property type="evidence" value="ECO:0007669"/>
    <property type="project" value="TreeGrafter"/>
</dbReference>
<dbReference type="InterPro" id="IPR011682">
    <property type="entry name" value="Glyco_hydro_38_C"/>
</dbReference>
<dbReference type="FunFam" id="1.20.1270.50:FF:000001">
    <property type="entry name" value="Alpha-mannosidase"/>
    <property type="match status" value="1"/>
</dbReference>
<dbReference type="SMART" id="SM00872">
    <property type="entry name" value="Alpha-mann_mid"/>
    <property type="match status" value="1"/>
</dbReference>
<keyword evidence="6 9" id="KW-0326">Glycosidase</keyword>
<dbReference type="Proteomes" id="UP000887116">
    <property type="component" value="Unassembled WGS sequence"/>
</dbReference>
<keyword evidence="3 9" id="KW-0479">Metal-binding</keyword>
<dbReference type="GO" id="GO:0006013">
    <property type="term" value="P:mannose metabolic process"/>
    <property type="evidence" value="ECO:0007669"/>
    <property type="project" value="InterPro"/>
</dbReference>
<comment type="catalytic activity">
    <reaction evidence="8">
        <text>N(4)-{beta-D-GlcNAc-(1-&gt;2)-alpha-D-Man-(1-&gt;3)-[alpha-D-Man-(1-&gt;3)-[alpha-D-Man-(1-&gt;6)]-alpha-D-Man-(1-&gt;6)]-beta-D-Man-(1-&gt;4)-beta-D-GlcNAc-(1-&gt;4)-beta-D-GlcNAc}-L-asparaginyl-[protein] + 2 H2O = 2 alpha-D-mannopyranose + an N(4)-{beta-D-GlcNAc-(1-&gt;2)-alpha-D-Man-(1-&gt;3)-[alpha-D-Man-(1-&gt;6)]-beta-D-Man-(1-&gt;4)-beta-D-GlcNAc-(1-&gt;4)-beta-D-GlcNAc}-L-asparaginyl-[protein]</text>
        <dbReference type="Rhea" id="RHEA:56052"/>
        <dbReference type="Rhea" id="RHEA-COMP:14368"/>
        <dbReference type="Rhea" id="RHEA-COMP:14369"/>
        <dbReference type="ChEBI" id="CHEBI:15377"/>
        <dbReference type="ChEBI" id="CHEBI:28729"/>
        <dbReference type="ChEBI" id="CHEBI:60615"/>
        <dbReference type="ChEBI" id="CHEBI:60625"/>
        <dbReference type="EC" id="3.2.1.114"/>
    </reaction>
</comment>
<sequence>MLPRRFRTRALLSITLIGIGVIIICSYTPISNPIFLRNQVAEHSSSSSHTSFGWWHRWWPAAESDKCEDGTPKSNSKRLDTSDMYPKLDFSLPDNGGTGFWNEILESRYREIKQTWKDRPLEVIILPHSHVDPGWLRTFDDYFENSVTFILDNMVTFLNKTEEFKFIWAEISFFSRWWEKQNKATQDTVKKILKRKQLEFVTGGWVMVDEATTSYFAIIDQLIEGHQWLSQFTNITPVHGWSVDVFGHSASLPYVLSMAGMTDMVILRAHYSWKAFLAKMQSFDFYWEQSFGAPKILCHMGPSDLYSFKHTCGPDPFSCLNYDFRKVGGEMSESTADVITDKNVALKAGYLLSQYGRYASLFNHSVLLVPLGDDFRYNIHSEWEQQYKNYKKLFDYINGKKDWNARIRFGTVADYFEEVHRRLRKDSSNPLISLSGDFFPYGDIYANSRPSYWTGYYTTRPFYKKLARELEHWLRAAEILYSLTKTNIKQSENDILLKDYSSLVAARQNLALFQHHDAITGTSRRHVMGDYGRKLHVGIVNSMSVAAHMTQILLMKRLYEENTWTSQVYPDVYRSVWNNPSKKMSVLTSDSGRKVIFFNPLTIPRTETIRLKVRSSQIQVLDSEGNTVPSQLNPTWKNGFTMSSSVFELIFVITVGPLSFSTYTLDRNYATGSNDMTKSVISLYLKDDSTASIKNSAFQFEEPKDVDINLDSPHLRAKFSPSGVLKEIYMKDSGITKSVDIDFKAYIPWIYRSGAYLFQPDHPDPIPFSNLTDHFPFLCVVRGPIVSELNIVYQDIFKFSVRLYHFDSAPSGLQIDISSDISKLSKDIELIMRINSNVNNNGLFFTDSNGFQMLKRKYATNLPVQGNYYPATSSIYIEDEEIRLNLLVPHSHGVTSSFSGTMEIMLDRKTSNDDGRGMSEGVEDNQMVSRTFWLVSESVDKEFSRSLSLKTHTLSLRSQYPILTFVTDNGEAIIANQKLSFLPEAWPSEVHLVNLRTIPSEEDYSLPSNNSLMVIFENYNSCKTQSFMDQQLKDSRVTLFSTVKVKTVEKTSLTGTMSFIKNFNSTSLPKLQTYKVTFS</sequence>